<dbReference type="InterPro" id="IPR003607">
    <property type="entry name" value="HD/PDEase_dom"/>
</dbReference>
<feature type="transmembrane region" description="Helical" evidence="9">
    <location>
        <begin position="389"/>
        <end position="412"/>
    </location>
</feature>
<dbReference type="InterPro" id="IPR043760">
    <property type="entry name" value="PycTM_dom"/>
</dbReference>
<evidence type="ECO:0000313" key="12">
    <source>
        <dbReference type="Proteomes" id="UP000634134"/>
    </source>
</evidence>
<dbReference type="CDD" id="cd00077">
    <property type="entry name" value="HDc"/>
    <property type="match status" value="1"/>
</dbReference>
<name>A0ABR9WGU9_9BACT</name>
<evidence type="ECO:0000256" key="5">
    <source>
        <dbReference type="ARBA" id="ARBA00022989"/>
    </source>
</evidence>
<gene>
    <name evidence="11" type="ORF">IEE83_15975</name>
</gene>
<dbReference type="Pfam" id="PF18967">
    <property type="entry name" value="PycTM"/>
    <property type="match status" value="1"/>
</dbReference>
<evidence type="ECO:0000256" key="3">
    <source>
        <dbReference type="ARBA" id="ARBA00022692"/>
    </source>
</evidence>
<evidence type="ECO:0000256" key="9">
    <source>
        <dbReference type="SAM" id="Phobius"/>
    </source>
</evidence>
<dbReference type="SUPFAM" id="SSF109604">
    <property type="entry name" value="HD-domain/PDEase-like"/>
    <property type="match status" value="1"/>
</dbReference>
<feature type="transmembrane region" description="Helical" evidence="9">
    <location>
        <begin position="266"/>
        <end position="288"/>
    </location>
</feature>
<dbReference type="EMBL" id="JACYGY010000001">
    <property type="protein sequence ID" value="MBE9463384.1"/>
    <property type="molecule type" value="Genomic_DNA"/>
</dbReference>
<protein>
    <submittedName>
        <fullName evidence="11">HD domain-containing protein</fullName>
    </submittedName>
</protein>
<evidence type="ECO:0000256" key="1">
    <source>
        <dbReference type="ARBA" id="ARBA00004236"/>
    </source>
</evidence>
<feature type="compositionally biased region" description="Basic and acidic residues" evidence="8">
    <location>
        <begin position="210"/>
        <end position="244"/>
    </location>
</feature>
<evidence type="ECO:0000256" key="6">
    <source>
        <dbReference type="ARBA" id="ARBA00023118"/>
    </source>
</evidence>
<keyword evidence="3 9" id="KW-0812">Transmembrane</keyword>
<keyword evidence="5 9" id="KW-1133">Transmembrane helix</keyword>
<proteinExistence type="predicted"/>
<keyword evidence="6" id="KW-0051">Antiviral defense</keyword>
<dbReference type="RefSeq" id="WP_194121520.1">
    <property type="nucleotide sequence ID" value="NZ_JACYGY010000001.1"/>
</dbReference>
<evidence type="ECO:0000256" key="7">
    <source>
        <dbReference type="ARBA" id="ARBA00023136"/>
    </source>
</evidence>
<accession>A0ABR9WGU9</accession>
<evidence type="ECO:0000313" key="11">
    <source>
        <dbReference type="EMBL" id="MBE9463384.1"/>
    </source>
</evidence>
<keyword evidence="2" id="KW-1003">Cell membrane</keyword>
<keyword evidence="7 9" id="KW-0472">Membrane</keyword>
<evidence type="ECO:0000259" key="10">
    <source>
        <dbReference type="Pfam" id="PF18967"/>
    </source>
</evidence>
<sequence>MNYSSLLAEVESYVKSAENGNHSDELLYHNIGHTQNVVTHAIQIAKHYNLDDKDYFTVLTAAWFHDSGYYNGIAAGHEERGINVATAFLKEKMVQDEIISAIGGCIRATHMPQSPNNMLEEILCDADLYHFGTDDFQEISKLVRKETELRTGKKIDKGEWRLKTIALLESHHFHTDYCQQLLNSKKQENLEKLIKKALKEGDELPSTKVVSEKKNEPEKTKKQKPESEDFPSKKQKSDRPEKGIETMFRITSGNHQRLSDMADNKANIMISTNSIIISVLLSILLRKLEDNSQLVVPTILLLTVCVTTMVFSILSTRPSVPPGIFTEEDIDQKKVNLLFFGNFYKMSFADYASGMQAMMDDRDFLYGSLTKDIYAQGVVLGKKYRHLRIAYNVFMFGIVISVITFVVSSIFFGS</sequence>
<evidence type="ECO:0000256" key="2">
    <source>
        <dbReference type="ARBA" id="ARBA00022475"/>
    </source>
</evidence>
<comment type="caution">
    <text evidence="11">The sequence shown here is derived from an EMBL/GenBank/DDBJ whole genome shotgun (WGS) entry which is preliminary data.</text>
</comment>
<reference evidence="12" key="1">
    <citation type="submission" date="2023-07" db="EMBL/GenBank/DDBJ databases">
        <title>Dyadobacter sp. nov 'subterranea' isolated from contaminted grondwater.</title>
        <authorList>
            <person name="Szabo I."/>
            <person name="Al-Omari J."/>
            <person name="Szerdahelyi S.G."/>
            <person name="Rado J."/>
        </authorList>
    </citation>
    <scope>NUCLEOTIDE SEQUENCE [LARGE SCALE GENOMIC DNA]</scope>
    <source>
        <strain evidence="12">UP-52</strain>
    </source>
</reference>
<feature type="domain" description="Pycsar effector protein" evidence="10">
    <location>
        <begin position="247"/>
        <end position="407"/>
    </location>
</feature>
<evidence type="ECO:0000256" key="8">
    <source>
        <dbReference type="SAM" id="MobiDB-lite"/>
    </source>
</evidence>
<organism evidence="11 12">
    <name type="scientific">Dyadobacter subterraneus</name>
    <dbReference type="NCBI Taxonomy" id="2773304"/>
    <lineage>
        <taxon>Bacteria</taxon>
        <taxon>Pseudomonadati</taxon>
        <taxon>Bacteroidota</taxon>
        <taxon>Cytophagia</taxon>
        <taxon>Cytophagales</taxon>
        <taxon>Spirosomataceae</taxon>
        <taxon>Dyadobacter</taxon>
    </lineage>
</organism>
<keyword evidence="4" id="KW-0547">Nucleotide-binding</keyword>
<dbReference type="Proteomes" id="UP000634134">
    <property type="component" value="Unassembled WGS sequence"/>
</dbReference>
<comment type="subcellular location">
    <subcellularLocation>
        <location evidence="1">Cell membrane</location>
    </subcellularLocation>
</comment>
<feature type="region of interest" description="Disordered" evidence="8">
    <location>
        <begin position="204"/>
        <end position="244"/>
    </location>
</feature>
<keyword evidence="12" id="KW-1185">Reference proteome</keyword>
<feature type="transmembrane region" description="Helical" evidence="9">
    <location>
        <begin position="294"/>
        <end position="314"/>
    </location>
</feature>
<dbReference type="Gene3D" id="1.10.3210.10">
    <property type="entry name" value="Hypothetical protein af1432"/>
    <property type="match status" value="1"/>
</dbReference>
<evidence type="ECO:0000256" key="4">
    <source>
        <dbReference type="ARBA" id="ARBA00022741"/>
    </source>
</evidence>